<keyword evidence="2" id="KW-1185">Reference proteome</keyword>
<protein>
    <recommendedName>
        <fullName evidence="3">50S ribosomal protein L31, chloroplastic</fullName>
    </recommendedName>
</protein>
<comment type="caution">
    <text evidence="1">The sequence shown here is derived from an EMBL/GenBank/DDBJ whole genome shotgun (WGS) entry which is preliminary data.</text>
</comment>
<dbReference type="EMBL" id="JBGBPQ010000003">
    <property type="protein sequence ID" value="KAL1526285.1"/>
    <property type="molecule type" value="Genomic_DNA"/>
</dbReference>
<dbReference type="Proteomes" id="UP001515480">
    <property type="component" value="Unassembled WGS sequence"/>
</dbReference>
<evidence type="ECO:0008006" key="3">
    <source>
        <dbReference type="Google" id="ProtNLM"/>
    </source>
</evidence>
<sequence>MIIRCHCSRTNAFDGSFDSLKGMRFRPRSMFGPLRRDMPNLYRRVQVVMSDGSTYWIPTATRLVANLMILERDTANHPVFLDIEDRSGLINRREAARLERIAQKNKQQVFGEDE</sequence>
<reference evidence="1 2" key="1">
    <citation type="journal article" date="2024" name="Science">
        <title>Giant polyketide synthase enzymes in the biosynthesis of giant marine polyether toxins.</title>
        <authorList>
            <person name="Fallon T.R."/>
            <person name="Shende V.V."/>
            <person name="Wierzbicki I.H."/>
            <person name="Pendleton A.L."/>
            <person name="Watervoot N.F."/>
            <person name="Auber R.P."/>
            <person name="Gonzalez D.J."/>
            <person name="Wisecaver J.H."/>
            <person name="Moore B.S."/>
        </authorList>
    </citation>
    <scope>NUCLEOTIDE SEQUENCE [LARGE SCALE GENOMIC DNA]</scope>
    <source>
        <strain evidence="1 2">12B1</strain>
    </source>
</reference>
<proteinExistence type="predicted"/>
<dbReference type="AlphaFoldDB" id="A0AB34K036"/>
<organism evidence="1 2">
    <name type="scientific">Prymnesium parvum</name>
    <name type="common">Toxic golden alga</name>
    <dbReference type="NCBI Taxonomy" id="97485"/>
    <lineage>
        <taxon>Eukaryota</taxon>
        <taxon>Haptista</taxon>
        <taxon>Haptophyta</taxon>
        <taxon>Prymnesiophyceae</taxon>
        <taxon>Prymnesiales</taxon>
        <taxon>Prymnesiaceae</taxon>
        <taxon>Prymnesium</taxon>
    </lineage>
</organism>
<gene>
    <name evidence="1" type="ORF">AB1Y20_015003</name>
</gene>
<name>A0AB34K036_PRYPA</name>
<evidence type="ECO:0000313" key="2">
    <source>
        <dbReference type="Proteomes" id="UP001515480"/>
    </source>
</evidence>
<accession>A0AB34K036</accession>
<evidence type="ECO:0000313" key="1">
    <source>
        <dbReference type="EMBL" id="KAL1526285.1"/>
    </source>
</evidence>